<organism evidence="1 2">
    <name type="scientific">Paraburkholderia dilworthii</name>
    <dbReference type="NCBI Taxonomy" id="948106"/>
    <lineage>
        <taxon>Bacteria</taxon>
        <taxon>Pseudomonadati</taxon>
        <taxon>Pseudomonadota</taxon>
        <taxon>Betaproteobacteria</taxon>
        <taxon>Burkholderiales</taxon>
        <taxon>Burkholderiaceae</taxon>
        <taxon>Paraburkholderia</taxon>
    </lineage>
</organism>
<dbReference type="RefSeq" id="WP_408219232.1">
    <property type="nucleotide sequence ID" value="NZ_JAQQBZ010000039.1"/>
</dbReference>
<evidence type="ECO:0000313" key="2">
    <source>
        <dbReference type="Proteomes" id="UP001629367"/>
    </source>
</evidence>
<sequence>MQKPRILALLPFLVKGALSIIVLRSLRERGFDVTIAFCEDASNVYVPDPLHDFAADGHLIDLTKVSRHLQFETLLQQIRNRDINLILQLGASDLYHNLPYWKEEIPSLRIVDTLYNEFGQTLNHFLYERCMDGVIVESDYMCKFVKQASLQAQPNVQIVHSGIDLTDFVPNTGAKRRDNRLTVGYVGRMSAEKNPMGFVDLAERLFDSQPNVEFLLFGGGNQADAVRQRVEQSPAAARLSYKGFAKHTADALHELDVLVVPSKFDGRPNVIMEANACGVPVIAAPVGGIPELIEAGRNGFLIGPAETDRVGHLLAGLLDEPGKLGALKQSSREIALSKFDRAHMFDAYESTVIGFASA</sequence>
<dbReference type="Pfam" id="PF13692">
    <property type="entry name" value="Glyco_trans_1_4"/>
    <property type="match status" value="1"/>
</dbReference>
<dbReference type="SUPFAM" id="SSF53756">
    <property type="entry name" value="UDP-Glycosyltransferase/glycogen phosphorylase"/>
    <property type="match status" value="1"/>
</dbReference>
<gene>
    <name evidence="1" type="ORF">PQQ68_33625</name>
</gene>
<dbReference type="Gene3D" id="3.40.50.2000">
    <property type="entry name" value="Glycogen Phosphorylase B"/>
    <property type="match status" value="2"/>
</dbReference>
<dbReference type="Proteomes" id="UP001629367">
    <property type="component" value="Unassembled WGS sequence"/>
</dbReference>
<reference evidence="1 2" key="1">
    <citation type="journal article" date="2024" name="Chem. Sci.">
        <title>Discovery of megapolipeptins by genome mining of a Burkholderiales bacteria collection.</title>
        <authorList>
            <person name="Paulo B.S."/>
            <person name="Recchia M.J.J."/>
            <person name="Lee S."/>
            <person name="Fergusson C.H."/>
            <person name="Romanowski S.B."/>
            <person name="Hernandez A."/>
            <person name="Krull N."/>
            <person name="Liu D.Y."/>
            <person name="Cavanagh H."/>
            <person name="Bos A."/>
            <person name="Gray C.A."/>
            <person name="Murphy B.T."/>
            <person name="Linington R.G."/>
            <person name="Eustaquio A.S."/>
        </authorList>
    </citation>
    <scope>NUCLEOTIDE SEQUENCE [LARGE SCALE GENOMIC DNA]</scope>
    <source>
        <strain evidence="1 2">RL17-335-BIF-A</strain>
    </source>
</reference>
<keyword evidence="2" id="KW-1185">Reference proteome</keyword>
<name>A0ABW9DHF5_9BURK</name>
<dbReference type="PANTHER" id="PTHR45947:SF3">
    <property type="entry name" value="SULFOQUINOVOSYL TRANSFERASE SQD2"/>
    <property type="match status" value="1"/>
</dbReference>
<dbReference type="InterPro" id="IPR050194">
    <property type="entry name" value="Glycosyltransferase_grp1"/>
</dbReference>
<dbReference type="CDD" id="cd03801">
    <property type="entry name" value="GT4_PimA-like"/>
    <property type="match status" value="1"/>
</dbReference>
<evidence type="ECO:0000313" key="1">
    <source>
        <dbReference type="EMBL" id="MFM0597986.1"/>
    </source>
</evidence>
<comment type="caution">
    <text evidence="1">The sequence shown here is derived from an EMBL/GenBank/DDBJ whole genome shotgun (WGS) entry which is preliminary data.</text>
</comment>
<dbReference type="EMBL" id="JAQQBZ010000039">
    <property type="protein sequence ID" value="MFM0597986.1"/>
    <property type="molecule type" value="Genomic_DNA"/>
</dbReference>
<accession>A0ABW9DHF5</accession>
<proteinExistence type="predicted"/>
<protein>
    <submittedName>
        <fullName evidence="1">Glycosyltransferase family 4 protein</fullName>
    </submittedName>
</protein>
<dbReference type="PANTHER" id="PTHR45947">
    <property type="entry name" value="SULFOQUINOVOSYL TRANSFERASE SQD2"/>
    <property type="match status" value="1"/>
</dbReference>